<dbReference type="EMBL" id="CADEPI010000141">
    <property type="protein sequence ID" value="CAB3377212.1"/>
    <property type="molecule type" value="Genomic_DNA"/>
</dbReference>
<dbReference type="PANTHER" id="PTHR46568:SF1">
    <property type="entry name" value="ALKYLDIHYDROXYACETONEPHOSPHATE SYNTHASE, PEROXISOMAL"/>
    <property type="match status" value="1"/>
</dbReference>
<keyword evidence="9 18" id="KW-0285">Flavoprotein</keyword>
<dbReference type="Pfam" id="PF02913">
    <property type="entry name" value="FAD-oxidase_C"/>
    <property type="match status" value="1"/>
</dbReference>
<feature type="active site" description="Proton donor/acceptor" evidence="14">
    <location>
        <position position="553"/>
    </location>
</feature>
<dbReference type="InterPro" id="IPR036318">
    <property type="entry name" value="FAD-bd_PCMH-like_sf"/>
</dbReference>
<comment type="pathway">
    <text evidence="4">Lipid metabolism.</text>
</comment>
<dbReference type="GO" id="GO:0071949">
    <property type="term" value="F:FAD binding"/>
    <property type="evidence" value="ECO:0007669"/>
    <property type="project" value="InterPro"/>
</dbReference>
<comment type="subcellular location">
    <subcellularLocation>
        <location evidence="2 18">Peroxisome</location>
    </subcellularLocation>
</comment>
<dbReference type="Pfam" id="PF01565">
    <property type="entry name" value="FAD_binding_4"/>
    <property type="match status" value="1"/>
</dbReference>
<keyword evidence="12 18" id="KW-0443">Lipid metabolism</keyword>
<dbReference type="GO" id="GO:0008610">
    <property type="term" value="P:lipid biosynthetic process"/>
    <property type="evidence" value="ECO:0007669"/>
    <property type="project" value="InterPro"/>
</dbReference>
<organism evidence="20 21">
    <name type="scientific">Cloeon dipterum</name>
    <dbReference type="NCBI Taxonomy" id="197152"/>
    <lineage>
        <taxon>Eukaryota</taxon>
        <taxon>Metazoa</taxon>
        <taxon>Ecdysozoa</taxon>
        <taxon>Arthropoda</taxon>
        <taxon>Hexapoda</taxon>
        <taxon>Insecta</taxon>
        <taxon>Pterygota</taxon>
        <taxon>Palaeoptera</taxon>
        <taxon>Ephemeroptera</taxon>
        <taxon>Pisciforma</taxon>
        <taxon>Baetidae</taxon>
        <taxon>Cloeon</taxon>
    </lineage>
</organism>
<feature type="binding site" evidence="16">
    <location>
        <begin position="293"/>
        <end position="296"/>
    </location>
    <ligand>
        <name>FAD</name>
        <dbReference type="ChEBI" id="CHEBI:57692"/>
    </ligand>
</feature>
<dbReference type="GO" id="GO:0005777">
    <property type="term" value="C:peroxisome"/>
    <property type="evidence" value="ECO:0007669"/>
    <property type="project" value="UniProtKB-SubCell"/>
</dbReference>
<dbReference type="Gene3D" id="3.30.43.10">
    <property type="entry name" value="Uridine Diphospho-n-acetylenolpyruvylglucosamine Reductase, domain 2"/>
    <property type="match status" value="1"/>
</dbReference>
<dbReference type="InterPro" id="IPR006094">
    <property type="entry name" value="Oxid_FAD_bind_N"/>
</dbReference>
<evidence type="ECO:0000313" key="20">
    <source>
        <dbReference type="EMBL" id="CAB3377212.1"/>
    </source>
</evidence>
<keyword evidence="8 18" id="KW-0444">Lipid biosynthesis</keyword>
<dbReference type="InterPro" id="IPR016167">
    <property type="entry name" value="FAD-bd_PCMH_sub1"/>
</dbReference>
<evidence type="ECO:0000256" key="7">
    <source>
        <dbReference type="ARBA" id="ARBA00012385"/>
    </source>
</evidence>
<evidence type="ECO:0000256" key="12">
    <source>
        <dbReference type="ARBA" id="ARBA00023098"/>
    </source>
</evidence>
<accession>A0A8S1D2A6</accession>
<evidence type="ECO:0000256" key="1">
    <source>
        <dbReference type="ARBA" id="ARBA00001974"/>
    </source>
</evidence>
<evidence type="ECO:0000256" key="6">
    <source>
        <dbReference type="ARBA" id="ARBA00011738"/>
    </source>
</evidence>
<evidence type="ECO:0000256" key="14">
    <source>
        <dbReference type="PIRSR" id="PIRSR625650-1"/>
    </source>
</evidence>
<keyword evidence="10 18" id="KW-0808">Transferase</keyword>
<reference evidence="20 21" key="1">
    <citation type="submission" date="2020-04" db="EMBL/GenBank/DDBJ databases">
        <authorList>
            <person name="Alioto T."/>
            <person name="Alioto T."/>
            <person name="Gomez Garrido J."/>
        </authorList>
    </citation>
    <scope>NUCLEOTIDE SEQUENCE [LARGE SCALE GENOMIC DNA]</scope>
</reference>
<keyword evidence="13 18" id="KW-0576">Peroxisome</keyword>
<keyword evidence="11 16" id="KW-0274">FAD</keyword>
<dbReference type="EC" id="2.5.1.26" evidence="7 18"/>
<evidence type="ECO:0000256" key="10">
    <source>
        <dbReference type="ARBA" id="ARBA00022679"/>
    </source>
</evidence>
<feature type="binding site" evidence="16">
    <location>
        <begin position="211"/>
        <end position="217"/>
    </location>
    <ligand>
        <name>FAD</name>
        <dbReference type="ChEBI" id="CHEBI:57692"/>
    </ligand>
</feature>
<evidence type="ECO:0000256" key="8">
    <source>
        <dbReference type="ARBA" id="ARBA00022516"/>
    </source>
</evidence>
<dbReference type="Gene3D" id="1.10.45.10">
    <property type="entry name" value="Vanillyl-alcohol Oxidase, Chain A, domain 4"/>
    <property type="match status" value="1"/>
</dbReference>
<dbReference type="PANTHER" id="PTHR46568">
    <property type="entry name" value="ALKYLDIHYDROXYACETONEPHOSPHATE SYNTHASE, PEROXISOMAL"/>
    <property type="match status" value="1"/>
</dbReference>
<dbReference type="SUPFAM" id="SSF55103">
    <property type="entry name" value="FAD-linked oxidases, C-terminal domain"/>
    <property type="match status" value="1"/>
</dbReference>
<evidence type="ECO:0000259" key="19">
    <source>
        <dbReference type="PROSITE" id="PS51387"/>
    </source>
</evidence>
<dbReference type="PROSITE" id="PS51387">
    <property type="entry name" value="FAD_PCMH"/>
    <property type="match status" value="1"/>
</dbReference>
<dbReference type="InterPro" id="IPR016166">
    <property type="entry name" value="FAD-bd_PCMH"/>
</dbReference>
<dbReference type="SUPFAM" id="SSF56176">
    <property type="entry name" value="FAD-binding/transporter-associated domain-like"/>
    <property type="match status" value="1"/>
</dbReference>
<feature type="domain" description="FAD-binding PCMH-type" evidence="19">
    <location>
        <begin position="179"/>
        <end position="361"/>
    </location>
</feature>
<comment type="cofactor">
    <cofactor evidence="1 16 18">
        <name>FAD</name>
        <dbReference type="ChEBI" id="CHEBI:57692"/>
    </cofactor>
</comment>
<evidence type="ECO:0000256" key="17">
    <source>
        <dbReference type="PIRSR" id="PIRSR625650-4"/>
    </source>
</evidence>
<comment type="similarity">
    <text evidence="5 18">Belongs to the FAD-binding oxidoreductase/transferase type 4 family.</text>
</comment>
<dbReference type="AlphaFoldDB" id="A0A8S1D2A6"/>
<evidence type="ECO:0000256" key="4">
    <source>
        <dbReference type="ARBA" id="ARBA00005189"/>
    </source>
</evidence>
<dbReference type="Gene3D" id="3.30.70.3450">
    <property type="match status" value="1"/>
</dbReference>
<dbReference type="InterPro" id="IPR016164">
    <property type="entry name" value="FAD-linked_Oxase-like_C"/>
</dbReference>
<dbReference type="Gene3D" id="3.30.160.650">
    <property type="match status" value="1"/>
</dbReference>
<evidence type="ECO:0000256" key="3">
    <source>
        <dbReference type="ARBA" id="ARBA00004670"/>
    </source>
</evidence>
<protein>
    <recommendedName>
        <fullName evidence="7 18">Alkylglycerone-phosphate synthase</fullName>
        <shortName evidence="18">Alkyl-DHAP synthase</shortName>
        <ecNumber evidence="7 18">2.5.1.26</ecNumber>
    </recommendedName>
</protein>
<evidence type="ECO:0000256" key="9">
    <source>
        <dbReference type="ARBA" id="ARBA00022630"/>
    </source>
</evidence>
<gene>
    <name evidence="20" type="ORF">CLODIP_2_CD00935</name>
</gene>
<dbReference type="OrthoDB" id="7786253at2759"/>
<dbReference type="InterPro" id="IPR025650">
    <property type="entry name" value="Alkyl-DHAP_Synthase"/>
</dbReference>
<dbReference type="FunFam" id="3.30.43.10:FF:000003">
    <property type="entry name" value="Alkylglycerone-phosphate synthase"/>
    <property type="match status" value="1"/>
</dbReference>
<proteinExistence type="inferred from homology"/>
<comment type="caution">
    <text evidence="20">The sequence shown here is derived from an EMBL/GenBank/DDBJ whole genome shotgun (WGS) entry which is preliminary data.</text>
</comment>
<dbReference type="InterPro" id="IPR016169">
    <property type="entry name" value="FAD-bd_PCMH_sub2"/>
</dbReference>
<evidence type="ECO:0000256" key="11">
    <source>
        <dbReference type="ARBA" id="ARBA00022827"/>
    </source>
</evidence>
<feature type="binding site" evidence="15">
    <location>
        <position position="491"/>
    </location>
    <ligand>
        <name>substrate</name>
    </ligand>
</feature>
<evidence type="ECO:0000256" key="13">
    <source>
        <dbReference type="ARBA" id="ARBA00023140"/>
    </source>
</evidence>
<comment type="catalytic activity">
    <reaction evidence="18">
        <text>a long chain fatty alcohol + a 1-acylglycerone 3-phosphate = a 1-O-alkylglycerone 3-phosphate + a long-chain fatty acid + H(+)</text>
        <dbReference type="Rhea" id="RHEA:36171"/>
        <dbReference type="ChEBI" id="CHEBI:15378"/>
        <dbReference type="ChEBI" id="CHEBI:17135"/>
        <dbReference type="ChEBI" id="CHEBI:57534"/>
        <dbReference type="ChEBI" id="CHEBI:57560"/>
        <dbReference type="ChEBI" id="CHEBI:73315"/>
        <dbReference type="EC" id="2.5.1.26"/>
    </reaction>
</comment>
<comment type="function">
    <text evidence="18">Catalyzes the exchange of an acyl for a long-chain alkyl group and the formation of the ether bond in the biosynthesis of ether phospholipids.</text>
</comment>
<keyword evidence="21" id="KW-1185">Reference proteome</keyword>
<evidence type="ECO:0000256" key="18">
    <source>
        <dbReference type="RuleBase" id="RU363113"/>
    </source>
</evidence>
<dbReference type="InterPro" id="IPR004113">
    <property type="entry name" value="FAD-bd_oxidored_4_C"/>
</dbReference>
<comment type="pathway">
    <text evidence="3 18">Glycerolipid metabolism; ether lipid biosynthesis.</text>
</comment>
<sequence length="641" mass="72111">MATDRSSFLVKQDVRLSHCSMSAESKEAPTNGDSNSFVEVYSAENNGQQFRKAVKVNLTPSAIPKRRQELLKWNGWGYEDSKFAVRKGVIWFTGNRYPIGELELPYFTQWTKDVFNVDLSKPITPQPPISKFPDPIINTDFMAEIRKCNLVISDDGMDRLFRAHGHTLHDIYILRVGMFARIPDLVIWPDSHDEVVKIVELATKYNVVIMPYGGGTSVTCANSCPEEEKRMIVSLDMSQMNRILWLDRDNLVACIEAGIIGQDLEKELKINGFTTGHEPDSHEFSSLGGWVATRASGMKKNVYGNIEDLLVHVRMVTPTGVLEKHTQGPRVSIGPDFNHVVLGSEGTLGVITEVVLKIRPLPACKKYGSIIFPDFESGVNCMREIAKKRCQPASIRLVDNEQFKFGQALKAEPSFFGHITDGFKRFYVTKMKGYNVHKMVVATLLFEGEQSTVENQEKMVYEIAHQFGGMPAGEVNGQRGYTLTFVIAYIRDLGFDFNIVAESFETSVPWDRTLSLCRNVKGRVAAECKARGILHYLMTCRVTQTYDAGSVVYFYFAFNYGDMPDPCHVYEEIEEAARNEILASGGSLSHHHGIGKVRKKWYRQQVSSQGVHLFRAIKHKLDPTNIFASGNLDSGELKAKL</sequence>
<evidence type="ECO:0000256" key="2">
    <source>
        <dbReference type="ARBA" id="ARBA00004275"/>
    </source>
</evidence>
<dbReference type="Gene3D" id="3.30.300.330">
    <property type="match status" value="1"/>
</dbReference>
<dbReference type="InterPro" id="IPR016171">
    <property type="entry name" value="Vanillyl_alc_oxidase_C-sub2"/>
</dbReference>
<evidence type="ECO:0000256" key="16">
    <source>
        <dbReference type="PIRSR" id="PIRSR625650-3"/>
    </source>
</evidence>
<evidence type="ECO:0000313" key="21">
    <source>
        <dbReference type="Proteomes" id="UP000494165"/>
    </source>
</evidence>
<dbReference type="Gene3D" id="3.30.465.10">
    <property type="match status" value="1"/>
</dbReference>
<feature type="binding site" evidence="16">
    <location>
        <begin position="345"/>
        <end position="351"/>
    </location>
    <ligand>
        <name>FAD</name>
        <dbReference type="ChEBI" id="CHEBI:57692"/>
    </ligand>
</feature>
<dbReference type="Proteomes" id="UP000494165">
    <property type="component" value="Unassembled WGS sequence"/>
</dbReference>
<evidence type="ECO:0000256" key="15">
    <source>
        <dbReference type="PIRSR" id="PIRSR625650-2"/>
    </source>
</evidence>
<evidence type="ECO:0000256" key="5">
    <source>
        <dbReference type="ARBA" id="ARBA00008000"/>
    </source>
</evidence>
<name>A0A8S1D2A6_9INSE</name>
<feature type="site" description="Important for enzyme activity" evidence="17">
    <location>
        <position position="396"/>
    </location>
</feature>
<comment type="subunit">
    <text evidence="6 18">Homodimer.</text>
</comment>
<dbReference type="GO" id="GO:0008609">
    <property type="term" value="F:alkylglycerone-phosphate synthase activity"/>
    <property type="evidence" value="ECO:0007669"/>
    <property type="project" value="UniProtKB-EC"/>
</dbReference>